<dbReference type="PANTHER" id="PTHR30469:SF15">
    <property type="entry name" value="HLYD FAMILY OF SECRETION PROTEINS"/>
    <property type="match status" value="1"/>
</dbReference>
<dbReference type="GO" id="GO:1990281">
    <property type="term" value="C:efflux pump complex"/>
    <property type="evidence" value="ECO:0007669"/>
    <property type="project" value="TreeGrafter"/>
</dbReference>
<name>A0A3L7AUC4_9MICO</name>
<dbReference type="InterPro" id="IPR036366">
    <property type="entry name" value="PGBDSf"/>
</dbReference>
<evidence type="ECO:0000256" key="1">
    <source>
        <dbReference type="SAM" id="MobiDB-lite"/>
    </source>
</evidence>
<dbReference type="SUPFAM" id="SSF47090">
    <property type="entry name" value="PGBD-like"/>
    <property type="match status" value="1"/>
</dbReference>
<keyword evidence="4" id="KW-1185">Reference proteome</keyword>
<dbReference type="InterPro" id="IPR002477">
    <property type="entry name" value="Peptidoglycan-bd-like"/>
</dbReference>
<dbReference type="OrthoDB" id="3268648at2"/>
<feature type="region of interest" description="Disordered" evidence="1">
    <location>
        <begin position="62"/>
        <end position="81"/>
    </location>
</feature>
<protein>
    <recommendedName>
        <fullName evidence="2">Peptidoglycan binding-like domain-containing protein</fullName>
    </recommendedName>
</protein>
<dbReference type="InterPro" id="IPR036365">
    <property type="entry name" value="PGBD-like_sf"/>
</dbReference>
<reference evidence="3 4" key="1">
    <citation type="submission" date="2018-10" db="EMBL/GenBank/DDBJ databases">
        <authorList>
            <person name="Li J."/>
        </authorList>
    </citation>
    <scope>NUCLEOTIDE SEQUENCE [LARGE SCALE GENOMIC DNA]</scope>
    <source>
        <strain evidence="3 4">JCM 11654</strain>
    </source>
</reference>
<dbReference type="Pfam" id="PF01471">
    <property type="entry name" value="PG_binding_1"/>
    <property type="match status" value="1"/>
</dbReference>
<organism evidence="3 4">
    <name type="scientific">Mycetocola lacteus</name>
    <dbReference type="NCBI Taxonomy" id="76637"/>
    <lineage>
        <taxon>Bacteria</taxon>
        <taxon>Bacillati</taxon>
        <taxon>Actinomycetota</taxon>
        <taxon>Actinomycetes</taxon>
        <taxon>Micrococcales</taxon>
        <taxon>Microbacteriaceae</taxon>
        <taxon>Mycetocola</taxon>
    </lineage>
</organism>
<dbReference type="Gene3D" id="1.10.101.10">
    <property type="entry name" value="PGBD-like superfamily/PGBD"/>
    <property type="match status" value="1"/>
</dbReference>
<sequence>MAPARRRTKLWIAAALVVTIGCGGTAALVWAGNAAPKPAASEQGPTPQTVVAERTDLVERSRGNGQLGYDDPRTVGSTGPGTITRMGDIGAVVERGGELFRIDDLPVNLLIGDLPMWRSFTPGMSDGADVLMLEENLRDLGFFTDTPDRKFTERTQKAISVWQKKLGRERTGSIDLGQVVFATGALRIAGQNAKIGDPASPAVLAVTGTTKSVSVDLEPQLASAAPKDGEVQVQLPDGKTFTGKVTAVGAARETDAGPTGKALRIPITITPVDQAETGTYADVKVSVSFQRVVATDALLVPTAALLATPGGGHSIEVLRGGKRVRVAVTPGSFADGRVSIDEGDVKEGDRVVIS</sequence>
<dbReference type="Proteomes" id="UP000269438">
    <property type="component" value="Unassembled WGS sequence"/>
</dbReference>
<dbReference type="PROSITE" id="PS51257">
    <property type="entry name" value="PROKAR_LIPOPROTEIN"/>
    <property type="match status" value="1"/>
</dbReference>
<gene>
    <name evidence="3" type="ORF">D9V34_06645</name>
</gene>
<evidence type="ECO:0000259" key="2">
    <source>
        <dbReference type="Pfam" id="PF01471"/>
    </source>
</evidence>
<dbReference type="GO" id="GO:0015562">
    <property type="term" value="F:efflux transmembrane transporter activity"/>
    <property type="evidence" value="ECO:0007669"/>
    <property type="project" value="TreeGrafter"/>
</dbReference>
<comment type="caution">
    <text evidence="3">The sequence shown here is derived from an EMBL/GenBank/DDBJ whole genome shotgun (WGS) entry which is preliminary data.</text>
</comment>
<dbReference type="EMBL" id="RCUY01000005">
    <property type="protein sequence ID" value="RLP82922.1"/>
    <property type="molecule type" value="Genomic_DNA"/>
</dbReference>
<evidence type="ECO:0000313" key="3">
    <source>
        <dbReference type="EMBL" id="RLP82922.1"/>
    </source>
</evidence>
<evidence type="ECO:0000313" key="4">
    <source>
        <dbReference type="Proteomes" id="UP000269438"/>
    </source>
</evidence>
<dbReference type="Gene3D" id="2.40.420.20">
    <property type="match status" value="1"/>
</dbReference>
<dbReference type="RefSeq" id="WP_121688062.1">
    <property type="nucleotide sequence ID" value="NZ_RCUY01000005.1"/>
</dbReference>
<dbReference type="AlphaFoldDB" id="A0A3L7AUC4"/>
<feature type="domain" description="Peptidoglycan binding-like" evidence="2">
    <location>
        <begin position="127"/>
        <end position="175"/>
    </location>
</feature>
<dbReference type="PANTHER" id="PTHR30469">
    <property type="entry name" value="MULTIDRUG RESISTANCE PROTEIN MDTA"/>
    <property type="match status" value="1"/>
</dbReference>
<proteinExistence type="predicted"/>
<accession>A0A3L7AUC4</accession>